<dbReference type="OrthoDB" id="9808637at2"/>
<keyword evidence="3 5" id="KW-1133">Transmembrane helix</keyword>
<name>A0A1M7ZBX1_9HYPH</name>
<keyword evidence="4 5" id="KW-0472">Membrane</keyword>
<dbReference type="InterPro" id="IPR024199">
    <property type="entry name" value="Uncharacterised_DsbB"/>
</dbReference>
<dbReference type="GO" id="GO:0006457">
    <property type="term" value="P:protein folding"/>
    <property type="evidence" value="ECO:0007669"/>
    <property type="project" value="InterPro"/>
</dbReference>
<gene>
    <name evidence="6" type="ORF">SAMN02745172_01000</name>
</gene>
<dbReference type="PIRSF" id="PIRSF033913">
    <property type="entry name" value="S-S_format_DsbB"/>
    <property type="match status" value="1"/>
</dbReference>
<evidence type="ECO:0000313" key="6">
    <source>
        <dbReference type="EMBL" id="SHO62395.1"/>
    </source>
</evidence>
<dbReference type="STRING" id="1123029.SAMN02745172_01000"/>
<keyword evidence="2 5" id="KW-0812">Transmembrane</keyword>
<accession>A0A1M7ZBX1</accession>
<dbReference type="InterPro" id="IPR023380">
    <property type="entry name" value="DsbB-like_sf"/>
</dbReference>
<dbReference type="Gene3D" id="1.20.1550.10">
    <property type="entry name" value="DsbB-like"/>
    <property type="match status" value="1"/>
</dbReference>
<evidence type="ECO:0000256" key="3">
    <source>
        <dbReference type="ARBA" id="ARBA00022989"/>
    </source>
</evidence>
<dbReference type="Proteomes" id="UP000186406">
    <property type="component" value="Unassembled WGS sequence"/>
</dbReference>
<dbReference type="EMBL" id="FRXO01000002">
    <property type="protein sequence ID" value="SHO62395.1"/>
    <property type="molecule type" value="Genomic_DNA"/>
</dbReference>
<organism evidence="6 7">
    <name type="scientific">Pseudoxanthobacter soli DSM 19599</name>
    <dbReference type="NCBI Taxonomy" id="1123029"/>
    <lineage>
        <taxon>Bacteria</taxon>
        <taxon>Pseudomonadati</taxon>
        <taxon>Pseudomonadota</taxon>
        <taxon>Alphaproteobacteria</taxon>
        <taxon>Hyphomicrobiales</taxon>
        <taxon>Segnochrobactraceae</taxon>
        <taxon>Pseudoxanthobacter</taxon>
    </lineage>
</organism>
<dbReference type="Pfam" id="PF02600">
    <property type="entry name" value="DsbB"/>
    <property type="match status" value="1"/>
</dbReference>
<feature type="transmembrane region" description="Helical" evidence="5">
    <location>
        <begin position="12"/>
        <end position="36"/>
    </location>
</feature>
<comment type="subcellular location">
    <subcellularLocation>
        <location evidence="1">Membrane</location>
        <topology evidence="1">Multi-pass membrane protein</topology>
    </subcellularLocation>
</comment>
<evidence type="ECO:0000256" key="1">
    <source>
        <dbReference type="ARBA" id="ARBA00004141"/>
    </source>
</evidence>
<evidence type="ECO:0000256" key="5">
    <source>
        <dbReference type="SAM" id="Phobius"/>
    </source>
</evidence>
<keyword evidence="7" id="KW-1185">Reference proteome</keyword>
<dbReference type="GO" id="GO:0015035">
    <property type="term" value="F:protein-disulfide reductase activity"/>
    <property type="evidence" value="ECO:0007669"/>
    <property type="project" value="InterPro"/>
</dbReference>
<dbReference type="AlphaFoldDB" id="A0A1M7ZBX1"/>
<dbReference type="SUPFAM" id="SSF158442">
    <property type="entry name" value="DsbB-like"/>
    <property type="match status" value="1"/>
</dbReference>
<feature type="transmembrane region" description="Helical" evidence="5">
    <location>
        <begin position="48"/>
        <end position="66"/>
    </location>
</feature>
<dbReference type="InterPro" id="IPR003752">
    <property type="entry name" value="DiS_bond_form_DsbB/BdbC"/>
</dbReference>
<dbReference type="RefSeq" id="WP_073626246.1">
    <property type="nucleotide sequence ID" value="NZ_FRXO01000002.1"/>
</dbReference>
<feature type="transmembrane region" description="Helical" evidence="5">
    <location>
        <begin position="143"/>
        <end position="162"/>
    </location>
</feature>
<feature type="transmembrane region" description="Helical" evidence="5">
    <location>
        <begin position="73"/>
        <end position="93"/>
    </location>
</feature>
<evidence type="ECO:0000256" key="2">
    <source>
        <dbReference type="ARBA" id="ARBA00022692"/>
    </source>
</evidence>
<evidence type="ECO:0000313" key="7">
    <source>
        <dbReference type="Proteomes" id="UP000186406"/>
    </source>
</evidence>
<sequence length="166" mass="17151">MISSQRRQTASSFVLLVVGGAAIAGAWSFQLIGGYVPCALCLSQRIPYYVGLPIAAVALLASLMRLPRGVSRLLLLVAAAIFAYGFVLAVYQAGAEWKFWEGPTDCGGGTAAVTSAGALLSQLQTTRVVSCTEAAFRLLGLSFAGWNAVASAFLVAVGLYGAGRGN</sequence>
<dbReference type="GO" id="GO:0016020">
    <property type="term" value="C:membrane"/>
    <property type="evidence" value="ECO:0007669"/>
    <property type="project" value="UniProtKB-SubCell"/>
</dbReference>
<proteinExistence type="predicted"/>
<reference evidence="6 7" key="1">
    <citation type="submission" date="2016-12" db="EMBL/GenBank/DDBJ databases">
        <authorList>
            <person name="Song W.-J."/>
            <person name="Kurnit D.M."/>
        </authorList>
    </citation>
    <scope>NUCLEOTIDE SEQUENCE [LARGE SCALE GENOMIC DNA]</scope>
    <source>
        <strain evidence="6 7">DSM 19599</strain>
    </source>
</reference>
<evidence type="ECO:0000256" key="4">
    <source>
        <dbReference type="ARBA" id="ARBA00023136"/>
    </source>
</evidence>
<protein>
    <submittedName>
        <fullName evidence="6">Disulfide bond formation protein DsbB</fullName>
    </submittedName>
</protein>